<dbReference type="AlphaFoldDB" id="A0A645IE77"/>
<reference evidence="1" key="1">
    <citation type="submission" date="2019-08" db="EMBL/GenBank/DDBJ databases">
        <authorList>
            <person name="Kucharzyk K."/>
            <person name="Murdoch R.W."/>
            <person name="Higgins S."/>
            <person name="Loffler F."/>
        </authorList>
    </citation>
    <scope>NUCLEOTIDE SEQUENCE</scope>
</reference>
<name>A0A645IE77_9ZZZZ</name>
<gene>
    <name evidence="1" type="ORF">SDC9_197189</name>
</gene>
<protein>
    <submittedName>
        <fullName evidence="1">Uncharacterized protein</fullName>
    </submittedName>
</protein>
<dbReference type="EMBL" id="VSSQ01112928">
    <property type="protein sequence ID" value="MPN49567.1"/>
    <property type="molecule type" value="Genomic_DNA"/>
</dbReference>
<accession>A0A645IE77</accession>
<organism evidence="1">
    <name type="scientific">bioreactor metagenome</name>
    <dbReference type="NCBI Taxonomy" id="1076179"/>
    <lineage>
        <taxon>unclassified sequences</taxon>
        <taxon>metagenomes</taxon>
        <taxon>ecological metagenomes</taxon>
    </lineage>
</organism>
<evidence type="ECO:0000313" key="1">
    <source>
        <dbReference type="EMBL" id="MPN49567.1"/>
    </source>
</evidence>
<comment type="caution">
    <text evidence="1">The sequence shown here is derived from an EMBL/GenBank/DDBJ whole genome shotgun (WGS) entry which is preliminary data.</text>
</comment>
<proteinExistence type="predicted"/>
<sequence>MGGIFAKIGSFAVAVFSHRKQVTALADDVHPNHIIAGSEGDSAYAAGGPSHRANVVFVEADGLAHPGHDDHLIAAVGQLHFDEFVPFV</sequence>